<dbReference type="PANTHER" id="PTHR34614:SF2">
    <property type="entry name" value="TRANSPOSASE IS4-LIKE DOMAIN-CONTAINING PROTEIN"/>
    <property type="match status" value="1"/>
</dbReference>
<dbReference type="AlphaFoldDB" id="T1A8L4"/>
<sequence>MSETSFHLATRDLGPLPLINHTLDRLAIGRFLSEALSPAGNGALSHAQALGALLRNILDGRRPIYGVGEWAAPFAPDLLGLSLEQSALLRDDRVGRALEALFDADRASLLTRVVLWAVKEFRLDLSQLHDDATTISFTGSYDDADGGYHRGKPTVALRRSLASKDHRPDLKQIFWFLDITTDGAVPIHYRVMDGNVSESTTHRETWTQLRRLVGKADFLYVADSKLCSEPTMSFIHGEGGRFLTVVPETRNEPGEFRGWLQSHTPMWMEVPEGFGKGQRGMAELKGSWRTTEAPTPSREGFRIVWVWSAAKEVRDQEARRGIIARSRRRLEELEKRLQSSRCRIHTSEGAVTAAEGARGEEARRWVDYELRTEELPRFHQEGRGRPGKNTKYRREDRYRFHVDARVNEEAVAQDARSDGMFPLMTNEKGASGAELLARYKFQPRLERRHEELKTVYRVAPIFLKSVTRIEGLLFVYFLAMLTEGLMERELRTGMAKEKVEALPLYPEERDCRAPTMRRVLEVFGRMQRHELWQGEKRAQVFLTEMTGLQKQILSLMGVPEEVYQRYQQ</sequence>
<feature type="coiled-coil region" evidence="1">
    <location>
        <begin position="323"/>
        <end position="350"/>
    </location>
</feature>
<dbReference type="InterPro" id="IPR025457">
    <property type="entry name" value="DUF4277"/>
</dbReference>
<dbReference type="EMBL" id="AUZY01006756">
    <property type="protein sequence ID" value="EQD53352.1"/>
    <property type="molecule type" value="Genomic_DNA"/>
</dbReference>
<dbReference type="InterPro" id="IPR047654">
    <property type="entry name" value="IS1634_transpos"/>
</dbReference>
<evidence type="ECO:0000313" key="3">
    <source>
        <dbReference type="EMBL" id="EQD53352.1"/>
    </source>
</evidence>
<accession>T1A8L4</accession>
<reference evidence="3" key="1">
    <citation type="submission" date="2013-08" db="EMBL/GenBank/DDBJ databases">
        <authorList>
            <person name="Mendez C."/>
            <person name="Richter M."/>
            <person name="Ferrer M."/>
            <person name="Sanchez J."/>
        </authorList>
    </citation>
    <scope>NUCLEOTIDE SEQUENCE</scope>
</reference>
<reference evidence="3" key="2">
    <citation type="journal article" date="2014" name="ISME J.">
        <title>Microbial stratification in low pH oxic and suboxic macroscopic growths along an acid mine drainage.</title>
        <authorList>
            <person name="Mendez-Garcia C."/>
            <person name="Mesa V."/>
            <person name="Sprenger R.R."/>
            <person name="Richter M."/>
            <person name="Diez M.S."/>
            <person name="Solano J."/>
            <person name="Bargiela R."/>
            <person name="Golyshina O.V."/>
            <person name="Manteca A."/>
            <person name="Ramos J.L."/>
            <person name="Gallego J.R."/>
            <person name="Llorente I."/>
            <person name="Martins Dos Santos V.A."/>
            <person name="Jensen O.N."/>
            <person name="Pelaez A.I."/>
            <person name="Sanchez J."/>
            <person name="Ferrer M."/>
        </authorList>
    </citation>
    <scope>NUCLEOTIDE SEQUENCE</scope>
</reference>
<dbReference type="PANTHER" id="PTHR34614">
    <property type="match status" value="1"/>
</dbReference>
<dbReference type="Pfam" id="PF14104">
    <property type="entry name" value="DUF4277"/>
    <property type="match status" value="1"/>
</dbReference>
<evidence type="ECO:0000259" key="2">
    <source>
        <dbReference type="Pfam" id="PF14104"/>
    </source>
</evidence>
<keyword evidence="1" id="KW-0175">Coiled coil</keyword>
<feature type="domain" description="DUF4277" evidence="2">
    <location>
        <begin position="10"/>
        <end position="114"/>
    </location>
</feature>
<dbReference type="NCBIfam" id="NF033559">
    <property type="entry name" value="transpos_IS1634"/>
    <property type="match status" value="1"/>
</dbReference>
<protein>
    <submittedName>
        <fullName evidence="3">Transposase (IS4 family protein)</fullName>
    </submittedName>
</protein>
<name>T1A8L4_9ZZZZ</name>
<comment type="caution">
    <text evidence="3">The sequence shown here is derived from an EMBL/GenBank/DDBJ whole genome shotgun (WGS) entry which is preliminary data.</text>
</comment>
<gene>
    <name evidence="3" type="ORF">B1B_10311</name>
</gene>
<evidence type="ECO:0000256" key="1">
    <source>
        <dbReference type="SAM" id="Coils"/>
    </source>
</evidence>
<organism evidence="3">
    <name type="scientific">mine drainage metagenome</name>
    <dbReference type="NCBI Taxonomy" id="410659"/>
    <lineage>
        <taxon>unclassified sequences</taxon>
        <taxon>metagenomes</taxon>
        <taxon>ecological metagenomes</taxon>
    </lineage>
</organism>
<proteinExistence type="predicted"/>